<gene>
    <name evidence="2" type="ORF">SAMN03080618_02664</name>
</gene>
<protein>
    <submittedName>
        <fullName evidence="2">Uncharacterized protein</fullName>
    </submittedName>
</protein>
<proteinExistence type="predicted"/>
<keyword evidence="3" id="KW-1185">Reference proteome</keyword>
<keyword evidence="1" id="KW-0732">Signal</keyword>
<dbReference type="STRING" id="1121003.SAMN03080618_02664"/>
<evidence type="ECO:0000313" key="2">
    <source>
        <dbReference type="EMBL" id="SFJ33303.1"/>
    </source>
</evidence>
<sequence>MIRLLAATTAVAFVAFPGLSLAATVINHDAVPYTLTVTEAGQQFEVVVSAGDTVEICPAGCFVVMPNGDREALTGSERLEIESGRATIF</sequence>
<evidence type="ECO:0000313" key="3">
    <source>
        <dbReference type="Proteomes" id="UP000242763"/>
    </source>
</evidence>
<organism evidence="2 3">
    <name type="scientific">Aquamicrobium aerolatum DSM 21857</name>
    <dbReference type="NCBI Taxonomy" id="1121003"/>
    <lineage>
        <taxon>Bacteria</taxon>
        <taxon>Pseudomonadati</taxon>
        <taxon>Pseudomonadota</taxon>
        <taxon>Alphaproteobacteria</taxon>
        <taxon>Hyphomicrobiales</taxon>
        <taxon>Phyllobacteriaceae</taxon>
        <taxon>Aerobium</taxon>
    </lineage>
</organism>
<dbReference type="AlphaFoldDB" id="A0A1I3QGQ4"/>
<dbReference type="EMBL" id="FORF01000015">
    <property type="protein sequence ID" value="SFJ33303.1"/>
    <property type="molecule type" value="Genomic_DNA"/>
</dbReference>
<accession>A0A1I3QGQ4</accession>
<dbReference type="Proteomes" id="UP000242763">
    <property type="component" value="Unassembled WGS sequence"/>
</dbReference>
<dbReference type="OrthoDB" id="8279992at2"/>
<evidence type="ECO:0000256" key="1">
    <source>
        <dbReference type="SAM" id="SignalP"/>
    </source>
</evidence>
<feature type="signal peptide" evidence="1">
    <location>
        <begin position="1"/>
        <end position="22"/>
    </location>
</feature>
<feature type="chain" id="PRO_5017426927" evidence="1">
    <location>
        <begin position="23"/>
        <end position="89"/>
    </location>
</feature>
<name>A0A1I3QGQ4_9HYPH</name>
<reference evidence="3" key="1">
    <citation type="submission" date="2016-10" db="EMBL/GenBank/DDBJ databases">
        <authorList>
            <person name="Varghese N."/>
            <person name="Submissions S."/>
        </authorList>
    </citation>
    <scope>NUCLEOTIDE SEQUENCE [LARGE SCALE GENOMIC DNA]</scope>
    <source>
        <strain evidence="3">DSM 21857</strain>
    </source>
</reference>
<dbReference type="RefSeq" id="WP_091523185.1">
    <property type="nucleotide sequence ID" value="NZ_FORF01000015.1"/>
</dbReference>